<evidence type="ECO:0000256" key="9">
    <source>
        <dbReference type="SAM" id="SignalP"/>
    </source>
</evidence>
<keyword evidence="6" id="KW-1015">Disulfide bond</keyword>
<reference evidence="12" key="2">
    <citation type="submission" date="2025-09" db="UniProtKB">
        <authorList>
            <consortium name="Ensembl"/>
        </authorList>
    </citation>
    <scope>IDENTIFICATION</scope>
</reference>
<evidence type="ECO:0000256" key="6">
    <source>
        <dbReference type="ARBA" id="ARBA00023157"/>
    </source>
</evidence>
<feature type="domain" description="EMI" evidence="11">
    <location>
        <begin position="46"/>
        <end position="123"/>
    </location>
</feature>
<dbReference type="Pfam" id="PF00386">
    <property type="entry name" value="C1q"/>
    <property type="match status" value="1"/>
</dbReference>
<keyword evidence="2" id="KW-0964">Secreted</keyword>
<evidence type="ECO:0000256" key="7">
    <source>
        <dbReference type="SAM" id="Coils"/>
    </source>
</evidence>
<dbReference type="Gene3D" id="2.60.120.40">
    <property type="match status" value="1"/>
</dbReference>
<evidence type="ECO:0000256" key="5">
    <source>
        <dbReference type="ARBA" id="ARBA00023054"/>
    </source>
</evidence>
<evidence type="ECO:0000256" key="1">
    <source>
        <dbReference type="ARBA" id="ARBA00004498"/>
    </source>
</evidence>
<gene>
    <name evidence="12" type="primary">emilin2</name>
</gene>
<keyword evidence="5 7" id="KW-0175">Coiled coil</keyword>
<dbReference type="OrthoDB" id="6108348at2759"/>
<dbReference type="InterPro" id="IPR001073">
    <property type="entry name" value="C1q_dom"/>
</dbReference>
<dbReference type="AlphaFoldDB" id="A0A673LB65"/>
<reference evidence="12" key="1">
    <citation type="submission" date="2025-08" db="UniProtKB">
        <authorList>
            <consortium name="Ensembl"/>
        </authorList>
    </citation>
    <scope>IDENTIFICATION</scope>
</reference>
<dbReference type="SUPFAM" id="SSF49842">
    <property type="entry name" value="TNF-like"/>
    <property type="match status" value="1"/>
</dbReference>
<evidence type="ECO:0000256" key="4">
    <source>
        <dbReference type="ARBA" id="ARBA00022729"/>
    </source>
</evidence>
<dbReference type="Proteomes" id="UP000472270">
    <property type="component" value="Unassembled WGS sequence"/>
</dbReference>
<dbReference type="InterPro" id="IPR050392">
    <property type="entry name" value="Collagen/C1q_domain"/>
</dbReference>
<evidence type="ECO:0000259" key="10">
    <source>
        <dbReference type="PROSITE" id="PS50871"/>
    </source>
</evidence>
<feature type="coiled-coil region" evidence="7">
    <location>
        <begin position="373"/>
        <end position="427"/>
    </location>
</feature>
<keyword evidence="13" id="KW-1185">Reference proteome</keyword>
<accession>A0A673LB65</accession>
<evidence type="ECO:0000259" key="11">
    <source>
        <dbReference type="PROSITE" id="PS51041"/>
    </source>
</evidence>
<evidence type="ECO:0000313" key="13">
    <source>
        <dbReference type="Proteomes" id="UP000472270"/>
    </source>
</evidence>
<dbReference type="PANTHER" id="PTHR15427:SF5">
    <property type="entry name" value="EMILIN-2"/>
    <property type="match status" value="1"/>
</dbReference>
<feature type="domain" description="C1q" evidence="10">
    <location>
        <begin position="720"/>
        <end position="864"/>
    </location>
</feature>
<comment type="subcellular location">
    <subcellularLocation>
        <location evidence="1">Secreted</location>
        <location evidence="1">Extracellular space</location>
        <location evidence="1">Extracellular matrix</location>
    </subcellularLocation>
</comment>
<sequence>MKRFLAGYAALIFIILMTFPLTDGTPSRYSLFQGSPYSSSASRQRNKNWCAFVVHKNVTCAVLAANENVMEPQLLPCPPNQPDCTQRLMYHTHMRPMYKIGYKQVTELEWRCCPGYQGHDCTELKNTPQKPNVVEEPRRDVPSTSSQQQSILGPEVFSETHPWSQPGQKGHHSHQLGDYGDRQHESQRVQALEEEVERLSQTVLGLQAMTSANANLRLDLQEDVTKFVLNMLGNLQQPQDVKAGGIESITLPYDLRSSPGTDELQNHITQLSNTIGANTNSIQDLQMRIQNIDGQMHRLTEASNTGPLQPSSTAATNECPCQAYIDEKLSALREELLQGMDIKIADMKNACDYKVLSVQEQCEEQETSYLSLAELLDSKETELRKEIQDLRLQLPIGKTQKLDNAEVQKLKDTQQILQDTIREHNATIAQINAQGHVLEARVSLAEKSAEVHCLYLEEKLRRERFKEEEDQRIAFEEKISGVQCDNSTSQLLFGLDERLEVLEKHAQLLQDKVGSLKEDLNQTMSFETLLQRVENLEVDSGRSQEQVGTMKGLLDGLDARMASIEGVCGRFEPMSDSLKRIKDGLNKHVNGLWTCVHQLNSTVLAHTRDINTFKANSQLSKDGQDGITDAPTGVPEGTAAVKVSMEGGHPLPSLASGEAATRVTKVLSHTPQGINGSMPSITGYAGAPGYPGIPVAALSPDSVSAQIPLRTVQMATGEGRMMTYVSFSAGLTLVPFPGEIGIIRFNSVLLNDGRHYDPQTGVFTVPLDGRYLLSAVLTAQAGERVEAFLSVANRNIQKLSTAATGGRDTQDCVCGGAVSVSLALHLKRGQRTGLVLTSGRLAISASSEILSSFSGVLLYPTVGK</sequence>
<feature type="region of interest" description="Disordered" evidence="8">
    <location>
        <begin position="121"/>
        <end position="187"/>
    </location>
</feature>
<feature type="chain" id="PRO_5025559021" evidence="9">
    <location>
        <begin position="25"/>
        <end position="864"/>
    </location>
</feature>
<dbReference type="PROSITE" id="PS51041">
    <property type="entry name" value="EMI"/>
    <property type="match status" value="1"/>
</dbReference>
<protein>
    <submittedName>
        <fullName evidence="12">EMILIN-2-like</fullName>
    </submittedName>
</protein>
<dbReference type="KEGG" id="srx:107728653"/>
<dbReference type="Pfam" id="PF07546">
    <property type="entry name" value="EMI"/>
    <property type="match status" value="1"/>
</dbReference>
<dbReference type="PROSITE" id="PS50871">
    <property type="entry name" value="C1Q"/>
    <property type="match status" value="1"/>
</dbReference>
<dbReference type="PANTHER" id="PTHR15427">
    <property type="entry name" value="EMILIN ELASTIN MICROFIBRIL INTERFACE-LOCATED PROTEIN ELASTIN MICROFIBRIL INTERFACER"/>
    <property type="match status" value="1"/>
</dbReference>
<dbReference type="InterPro" id="IPR011489">
    <property type="entry name" value="EMI_domain"/>
</dbReference>
<keyword evidence="3" id="KW-0272">Extracellular matrix</keyword>
<dbReference type="InterPro" id="IPR008983">
    <property type="entry name" value="Tumour_necrosis_fac-like_dom"/>
</dbReference>
<name>A0A673LB65_9TELE</name>
<evidence type="ECO:0000256" key="3">
    <source>
        <dbReference type="ARBA" id="ARBA00022530"/>
    </source>
</evidence>
<organism evidence="12 13">
    <name type="scientific">Sinocyclocheilus rhinocerous</name>
    <dbReference type="NCBI Taxonomy" id="307959"/>
    <lineage>
        <taxon>Eukaryota</taxon>
        <taxon>Metazoa</taxon>
        <taxon>Chordata</taxon>
        <taxon>Craniata</taxon>
        <taxon>Vertebrata</taxon>
        <taxon>Euteleostomi</taxon>
        <taxon>Actinopterygii</taxon>
        <taxon>Neopterygii</taxon>
        <taxon>Teleostei</taxon>
        <taxon>Ostariophysi</taxon>
        <taxon>Cypriniformes</taxon>
        <taxon>Cyprinidae</taxon>
        <taxon>Cyprininae</taxon>
        <taxon>Sinocyclocheilus</taxon>
    </lineage>
</organism>
<dbReference type="PRINTS" id="PR00007">
    <property type="entry name" value="COMPLEMNTC1Q"/>
</dbReference>
<feature type="signal peptide" evidence="9">
    <location>
        <begin position="1"/>
        <end position="24"/>
    </location>
</feature>
<evidence type="ECO:0000256" key="2">
    <source>
        <dbReference type="ARBA" id="ARBA00022525"/>
    </source>
</evidence>
<proteinExistence type="predicted"/>
<evidence type="ECO:0000313" key="12">
    <source>
        <dbReference type="Ensembl" id="ENSSRHP00000073300.1"/>
    </source>
</evidence>
<dbReference type="SMART" id="SM00110">
    <property type="entry name" value="C1Q"/>
    <property type="match status" value="1"/>
</dbReference>
<dbReference type="Ensembl" id="ENSSRHT00000075299.1">
    <property type="protein sequence ID" value="ENSSRHP00000073300.1"/>
    <property type="gene ID" value="ENSSRHG00000036467.1"/>
</dbReference>
<evidence type="ECO:0000256" key="8">
    <source>
        <dbReference type="SAM" id="MobiDB-lite"/>
    </source>
</evidence>
<keyword evidence="4 9" id="KW-0732">Signal</keyword>
<feature type="compositionally biased region" description="Polar residues" evidence="8">
    <location>
        <begin position="142"/>
        <end position="151"/>
    </location>
</feature>